<accession>A0AAV2GPU0</accession>
<gene>
    <name evidence="2" type="ORF">LTRI10_LOCUS51777</name>
</gene>
<evidence type="ECO:0000313" key="2">
    <source>
        <dbReference type="EMBL" id="CAL1412487.1"/>
    </source>
</evidence>
<reference evidence="2 3" key="1">
    <citation type="submission" date="2024-04" db="EMBL/GenBank/DDBJ databases">
        <authorList>
            <person name="Fracassetti M."/>
        </authorList>
    </citation>
    <scope>NUCLEOTIDE SEQUENCE [LARGE SCALE GENOMIC DNA]</scope>
</reference>
<proteinExistence type="predicted"/>
<feature type="compositionally biased region" description="Basic and acidic residues" evidence="1">
    <location>
        <begin position="11"/>
        <end position="22"/>
    </location>
</feature>
<organism evidence="2 3">
    <name type="scientific">Linum trigynum</name>
    <dbReference type="NCBI Taxonomy" id="586398"/>
    <lineage>
        <taxon>Eukaryota</taxon>
        <taxon>Viridiplantae</taxon>
        <taxon>Streptophyta</taxon>
        <taxon>Embryophyta</taxon>
        <taxon>Tracheophyta</taxon>
        <taxon>Spermatophyta</taxon>
        <taxon>Magnoliopsida</taxon>
        <taxon>eudicotyledons</taxon>
        <taxon>Gunneridae</taxon>
        <taxon>Pentapetalae</taxon>
        <taxon>rosids</taxon>
        <taxon>fabids</taxon>
        <taxon>Malpighiales</taxon>
        <taxon>Linaceae</taxon>
        <taxon>Linum</taxon>
    </lineage>
</organism>
<dbReference type="EMBL" id="OZ034822">
    <property type="protein sequence ID" value="CAL1412487.1"/>
    <property type="molecule type" value="Genomic_DNA"/>
</dbReference>
<feature type="region of interest" description="Disordered" evidence="1">
    <location>
        <begin position="1"/>
        <end position="22"/>
    </location>
</feature>
<feature type="compositionally biased region" description="Basic residues" evidence="1">
    <location>
        <begin position="1"/>
        <end position="10"/>
    </location>
</feature>
<protein>
    <submittedName>
        <fullName evidence="2">Uncharacterized protein</fullName>
    </submittedName>
</protein>
<sequence length="68" mass="8255">MKEKRTRRAPAKIEREKETTKAESPLERLLLADEIWSFLSMNLFRSGGFLRVEHGNYWRRSEERIWAF</sequence>
<name>A0AAV2GPU0_9ROSI</name>
<keyword evidence="3" id="KW-1185">Reference proteome</keyword>
<dbReference type="Proteomes" id="UP001497516">
    <property type="component" value="Chromosome 9"/>
</dbReference>
<dbReference type="AlphaFoldDB" id="A0AAV2GPU0"/>
<evidence type="ECO:0000313" key="3">
    <source>
        <dbReference type="Proteomes" id="UP001497516"/>
    </source>
</evidence>
<evidence type="ECO:0000256" key="1">
    <source>
        <dbReference type="SAM" id="MobiDB-lite"/>
    </source>
</evidence>